<evidence type="ECO:0000313" key="3">
    <source>
        <dbReference type="EMBL" id="PBK62540.1"/>
    </source>
</evidence>
<organism evidence="3 4">
    <name type="scientific">Armillaria solidipes</name>
    <dbReference type="NCBI Taxonomy" id="1076256"/>
    <lineage>
        <taxon>Eukaryota</taxon>
        <taxon>Fungi</taxon>
        <taxon>Dikarya</taxon>
        <taxon>Basidiomycota</taxon>
        <taxon>Agaricomycotina</taxon>
        <taxon>Agaricomycetes</taxon>
        <taxon>Agaricomycetidae</taxon>
        <taxon>Agaricales</taxon>
        <taxon>Marasmiineae</taxon>
        <taxon>Physalacriaceae</taxon>
        <taxon>Armillaria</taxon>
    </lineage>
</organism>
<feature type="transmembrane region" description="Helical" evidence="2">
    <location>
        <begin position="69"/>
        <end position="94"/>
    </location>
</feature>
<feature type="region of interest" description="Disordered" evidence="1">
    <location>
        <begin position="1"/>
        <end position="41"/>
    </location>
</feature>
<keyword evidence="2" id="KW-0472">Membrane</keyword>
<accession>A0A2H3AYD8</accession>
<sequence length="141" mass="15390">MGQGPSHGGSGGPFGHHGSWHATDHTSDDEGEGYDDSMRNSTSNRKRLLGFDSNLKSDWDAANHTRSLIASPTCLVIGSCIVAVILLAIMVAYIRRRRRRRTRIEASLSEEAGVLDLEDQKVLAVAEDQYGELPSPYFSAC</sequence>
<dbReference type="AlphaFoldDB" id="A0A2H3AYD8"/>
<keyword evidence="4" id="KW-1185">Reference proteome</keyword>
<dbReference type="EMBL" id="KZ293465">
    <property type="protein sequence ID" value="PBK62540.1"/>
    <property type="molecule type" value="Genomic_DNA"/>
</dbReference>
<dbReference type="Proteomes" id="UP000218334">
    <property type="component" value="Unassembled WGS sequence"/>
</dbReference>
<proteinExistence type="predicted"/>
<protein>
    <submittedName>
        <fullName evidence="3">Uncharacterized protein</fullName>
    </submittedName>
</protein>
<keyword evidence="2" id="KW-0812">Transmembrane</keyword>
<evidence type="ECO:0000256" key="2">
    <source>
        <dbReference type="SAM" id="Phobius"/>
    </source>
</evidence>
<evidence type="ECO:0000256" key="1">
    <source>
        <dbReference type="SAM" id="MobiDB-lite"/>
    </source>
</evidence>
<reference evidence="4" key="1">
    <citation type="journal article" date="2017" name="Nat. Ecol. Evol.">
        <title>Genome expansion and lineage-specific genetic innovations in the forest pathogenic fungi Armillaria.</title>
        <authorList>
            <person name="Sipos G."/>
            <person name="Prasanna A.N."/>
            <person name="Walter M.C."/>
            <person name="O'Connor E."/>
            <person name="Balint B."/>
            <person name="Krizsan K."/>
            <person name="Kiss B."/>
            <person name="Hess J."/>
            <person name="Varga T."/>
            <person name="Slot J."/>
            <person name="Riley R."/>
            <person name="Boka B."/>
            <person name="Rigling D."/>
            <person name="Barry K."/>
            <person name="Lee J."/>
            <person name="Mihaltcheva S."/>
            <person name="LaButti K."/>
            <person name="Lipzen A."/>
            <person name="Waldron R."/>
            <person name="Moloney N.M."/>
            <person name="Sperisen C."/>
            <person name="Kredics L."/>
            <person name="Vagvoelgyi C."/>
            <person name="Patrignani A."/>
            <person name="Fitzpatrick D."/>
            <person name="Nagy I."/>
            <person name="Doyle S."/>
            <person name="Anderson J.B."/>
            <person name="Grigoriev I.V."/>
            <person name="Gueldener U."/>
            <person name="Muensterkoetter M."/>
            <person name="Nagy L.G."/>
        </authorList>
    </citation>
    <scope>NUCLEOTIDE SEQUENCE [LARGE SCALE GENOMIC DNA]</scope>
    <source>
        <strain evidence="4">28-4</strain>
    </source>
</reference>
<keyword evidence="2" id="KW-1133">Transmembrane helix</keyword>
<evidence type="ECO:0000313" key="4">
    <source>
        <dbReference type="Proteomes" id="UP000218334"/>
    </source>
</evidence>
<name>A0A2H3AYD8_9AGAR</name>
<feature type="compositionally biased region" description="Gly residues" evidence="1">
    <location>
        <begin position="1"/>
        <end position="15"/>
    </location>
</feature>
<gene>
    <name evidence="3" type="ORF">ARMSODRAFT_964041</name>
</gene>